<organism evidence="2 3">
    <name type="scientific">Batillaria attramentaria</name>
    <dbReference type="NCBI Taxonomy" id="370345"/>
    <lineage>
        <taxon>Eukaryota</taxon>
        <taxon>Metazoa</taxon>
        <taxon>Spiralia</taxon>
        <taxon>Lophotrochozoa</taxon>
        <taxon>Mollusca</taxon>
        <taxon>Gastropoda</taxon>
        <taxon>Caenogastropoda</taxon>
        <taxon>Sorbeoconcha</taxon>
        <taxon>Cerithioidea</taxon>
        <taxon>Batillariidae</taxon>
        <taxon>Batillaria</taxon>
    </lineage>
</organism>
<reference evidence="2 3" key="1">
    <citation type="journal article" date="2023" name="Sci. Data">
        <title>Genome assembly of the Korean intertidal mud-creeper Batillaria attramentaria.</title>
        <authorList>
            <person name="Patra A.K."/>
            <person name="Ho P.T."/>
            <person name="Jun S."/>
            <person name="Lee S.J."/>
            <person name="Kim Y."/>
            <person name="Won Y.J."/>
        </authorList>
    </citation>
    <scope>NUCLEOTIDE SEQUENCE [LARGE SCALE GENOMIC DNA]</scope>
    <source>
        <strain evidence="2">Wonlab-2016</strain>
    </source>
</reference>
<proteinExistence type="predicted"/>
<keyword evidence="3" id="KW-1185">Reference proteome</keyword>
<gene>
    <name evidence="2" type="ORF">BaRGS_00034542</name>
</gene>
<name>A0ABD0JH47_9CAEN</name>
<protein>
    <submittedName>
        <fullName evidence="2">Uncharacterized protein</fullName>
    </submittedName>
</protein>
<accession>A0ABD0JH47</accession>
<evidence type="ECO:0000256" key="1">
    <source>
        <dbReference type="SAM" id="MobiDB-lite"/>
    </source>
</evidence>
<evidence type="ECO:0000313" key="3">
    <source>
        <dbReference type="Proteomes" id="UP001519460"/>
    </source>
</evidence>
<dbReference type="AlphaFoldDB" id="A0ABD0JH47"/>
<dbReference type="EMBL" id="JACVVK020000444">
    <property type="protein sequence ID" value="KAK7474193.1"/>
    <property type="molecule type" value="Genomic_DNA"/>
</dbReference>
<sequence>MHKIQRKAQTRASQTVQLQYSFPWHACVHAVGELGSNWCPYYFSPLPFRLRILGPVRSCSKRALHSPNTVKQLRALGRNLCNVGEPASPPKKNGRGVPDAEAARFW</sequence>
<evidence type="ECO:0000313" key="2">
    <source>
        <dbReference type="EMBL" id="KAK7474193.1"/>
    </source>
</evidence>
<dbReference type="Proteomes" id="UP001519460">
    <property type="component" value="Unassembled WGS sequence"/>
</dbReference>
<comment type="caution">
    <text evidence="2">The sequence shown here is derived from an EMBL/GenBank/DDBJ whole genome shotgun (WGS) entry which is preliminary data.</text>
</comment>
<feature type="region of interest" description="Disordered" evidence="1">
    <location>
        <begin position="84"/>
        <end position="106"/>
    </location>
</feature>